<feature type="region of interest" description="Disordered" evidence="1">
    <location>
        <begin position="1"/>
        <end position="31"/>
    </location>
</feature>
<proteinExistence type="predicted"/>
<gene>
    <name evidence="2" type="ORF">E6K71_07085</name>
</gene>
<evidence type="ECO:0000313" key="2">
    <source>
        <dbReference type="EMBL" id="TMQ48516.1"/>
    </source>
</evidence>
<reference evidence="2 3" key="1">
    <citation type="journal article" date="2019" name="Nat. Microbiol.">
        <title>Mediterranean grassland soil C-N compound turnover is dependent on rainfall and depth, and is mediated by genomically divergent microorganisms.</title>
        <authorList>
            <person name="Diamond S."/>
            <person name="Andeer P.F."/>
            <person name="Li Z."/>
            <person name="Crits-Christoph A."/>
            <person name="Burstein D."/>
            <person name="Anantharaman K."/>
            <person name="Lane K.R."/>
            <person name="Thomas B.C."/>
            <person name="Pan C."/>
            <person name="Northen T.R."/>
            <person name="Banfield J.F."/>
        </authorList>
    </citation>
    <scope>NUCLEOTIDE SEQUENCE [LARGE SCALE GENOMIC DNA]</scope>
    <source>
        <strain evidence="2">WS_1</strain>
    </source>
</reference>
<organism evidence="2 3">
    <name type="scientific">Eiseniibacteriota bacterium</name>
    <dbReference type="NCBI Taxonomy" id="2212470"/>
    <lineage>
        <taxon>Bacteria</taxon>
        <taxon>Candidatus Eiseniibacteriota</taxon>
    </lineage>
</organism>
<dbReference type="EMBL" id="VBOR01000073">
    <property type="protein sequence ID" value="TMQ48516.1"/>
    <property type="molecule type" value="Genomic_DNA"/>
</dbReference>
<protein>
    <submittedName>
        <fullName evidence="2">Uncharacterized protein</fullName>
    </submittedName>
</protein>
<name>A0A538SB00_UNCEI</name>
<dbReference type="Proteomes" id="UP000316292">
    <property type="component" value="Unassembled WGS sequence"/>
</dbReference>
<accession>A0A538SB00</accession>
<dbReference type="AlphaFoldDB" id="A0A538SB00"/>
<evidence type="ECO:0000313" key="3">
    <source>
        <dbReference type="Proteomes" id="UP000316292"/>
    </source>
</evidence>
<comment type="caution">
    <text evidence="2">The sequence shown here is derived from an EMBL/GenBank/DDBJ whole genome shotgun (WGS) entry which is preliminary data.</text>
</comment>
<evidence type="ECO:0000256" key="1">
    <source>
        <dbReference type="SAM" id="MobiDB-lite"/>
    </source>
</evidence>
<sequence length="193" mass="22164">MITEPSPKRSGLRQEYDASARLTRMPTPDSSRLTPWVEALANAREDGDRSGMNTACKQLIDLLSDFYDLPPPNLRVLGTRPHRTHEGVLTYELFGDYEPKSAKIRLWTRTAINKQWTTSGVMLSTLCHEFMHHLDVARLGFSRSYHTVGFFERTHTLYQASIGQPHYPLAWHPPDADGSRMINWPAMRRRRSA</sequence>